<comment type="similarity">
    <text evidence="2 6">Belongs to the GMC oxidoreductase family.</text>
</comment>
<name>A0A6I4SVG9_9SPHN</name>
<dbReference type="InterPro" id="IPR007867">
    <property type="entry name" value="GMC_OxRtase_C"/>
</dbReference>
<dbReference type="InterPro" id="IPR000172">
    <property type="entry name" value="GMC_OxRdtase_N"/>
</dbReference>
<dbReference type="GO" id="GO:0050660">
    <property type="term" value="F:flavin adenine dinucleotide binding"/>
    <property type="evidence" value="ECO:0007669"/>
    <property type="project" value="InterPro"/>
</dbReference>
<feature type="domain" description="Glucose-methanol-choline oxidoreductase N-terminal" evidence="8">
    <location>
        <begin position="266"/>
        <end position="280"/>
    </location>
</feature>
<evidence type="ECO:0000259" key="7">
    <source>
        <dbReference type="PROSITE" id="PS00623"/>
    </source>
</evidence>
<dbReference type="PANTHER" id="PTHR11552:SF147">
    <property type="entry name" value="CHOLINE DEHYDROGENASE, MITOCHONDRIAL"/>
    <property type="match status" value="1"/>
</dbReference>
<dbReference type="PROSITE" id="PS00624">
    <property type="entry name" value="GMC_OXRED_2"/>
    <property type="match status" value="1"/>
</dbReference>
<dbReference type="Proteomes" id="UP000433652">
    <property type="component" value="Unassembled WGS sequence"/>
</dbReference>
<dbReference type="SUPFAM" id="SSF54373">
    <property type="entry name" value="FAD-linked reductases, C-terminal domain"/>
    <property type="match status" value="1"/>
</dbReference>
<evidence type="ECO:0000256" key="2">
    <source>
        <dbReference type="ARBA" id="ARBA00010790"/>
    </source>
</evidence>
<dbReference type="Pfam" id="PF00732">
    <property type="entry name" value="GMC_oxred_N"/>
    <property type="match status" value="1"/>
</dbReference>
<evidence type="ECO:0000256" key="1">
    <source>
        <dbReference type="ARBA" id="ARBA00001974"/>
    </source>
</evidence>
<dbReference type="Gene3D" id="3.30.560.10">
    <property type="entry name" value="Glucose Oxidase, domain 3"/>
    <property type="match status" value="1"/>
</dbReference>
<dbReference type="PROSITE" id="PS00623">
    <property type="entry name" value="GMC_OXRED_1"/>
    <property type="match status" value="1"/>
</dbReference>
<dbReference type="GO" id="GO:0016614">
    <property type="term" value="F:oxidoreductase activity, acting on CH-OH group of donors"/>
    <property type="evidence" value="ECO:0007669"/>
    <property type="project" value="InterPro"/>
</dbReference>
<organism evidence="9 10">
    <name type="scientific">Croceibacterium salegens</name>
    <dbReference type="NCBI Taxonomy" id="1737568"/>
    <lineage>
        <taxon>Bacteria</taxon>
        <taxon>Pseudomonadati</taxon>
        <taxon>Pseudomonadota</taxon>
        <taxon>Alphaproteobacteria</taxon>
        <taxon>Sphingomonadales</taxon>
        <taxon>Erythrobacteraceae</taxon>
        <taxon>Croceibacterium</taxon>
    </lineage>
</organism>
<dbReference type="Pfam" id="PF05199">
    <property type="entry name" value="GMC_oxred_C"/>
    <property type="match status" value="1"/>
</dbReference>
<evidence type="ECO:0000256" key="3">
    <source>
        <dbReference type="ARBA" id="ARBA00022630"/>
    </source>
</evidence>
<dbReference type="PANTHER" id="PTHR11552">
    <property type="entry name" value="GLUCOSE-METHANOL-CHOLINE GMC OXIDOREDUCTASE"/>
    <property type="match status" value="1"/>
</dbReference>
<dbReference type="RefSeq" id="WP_159793117.1">
    <property type="nucleotide sequence ID" value="NZ_WTYM01000032.1"/>
</dbReference>
<dbReference type="Gene3D" id="3.50.50.60">
    <property type="entry name" value="FAD/NAD(P)-binding domain"/>
    <property type="match status" value="1"/>
</dbReference>
<feature type="domain" description="Glucose-methanol-choline oxidoreductase N-terminal" evidence="7">
    <location>
        <begin position="94"/>
        <end position="117"/>
    </location>
</feature>
<sequence>MAADLYADYVIVGAGSAGCVLAARLTESGEHKVVLLEAGGDDRPLKEPGQFMSNMMIHTPIGFGKTLNDPKVNWLYDTEVDEGTGGRPHKWPKGKVLGGSSSINGLLYVRGQAADYDGWAQMGARGWSWDECLPYFKKSENQQRGEIDTHGVGGPLQVSDFPEKHPVSAALIDACVEAGIPYRDDLNSGDQEGCTWFQLTASKGKRNSTAVAFLHPAMNRPNLLVEKRAMTTRIIFDGKKAVGVEFMQNGERRKVMVAREVILSAGSVESPKLLEISGVGQGALLQDLGVGVVHESRMVGENLQDHVMIGCQARLREDWQSINHRSTGLNLVKEVAKYGFAKTGILSMAVAHGCAFVKTRPELEHPDMQIHMMAASMDLEVLATKQALQLEKEPGMASNPCQLRPESRGSIHAKSPDGMVNPKIVPNYFSDPIDQAMAVTQLKVIRNIWNQPAIRQYIKDPGDPFGDTDEAIFEYAKVASATVYHPVGTVAMGDDRFPVTPDLKVRGVEALRVIDASVFPRITSGNTNAPTIMIAERGAEMILQDAKVAVAA</sequence>
<keyword evidence="10" id="KW-1185">Reference proteome</keyword>
<gene>
    <name evidence="9" type="ORF">GRI89_05730</name>
</gene>
<evidence type="ECO:0000256" key="5">
    <source>
        <dbReference type="PIRSR" id="PIRSR000137-2"/>
    </source>
</evidence>
<keyword evidence="3 6" id="KW-0285">Flavoprotein</keyword>
<dbReference type="InterPro" id="IPR012132">
    <property type="entry name" value="GMC_OxRdtase"/>
</dbReference>
<evidence type="ECO:0000313" key="9">
    <source>
        <dbReference type="EMBL" id="MXO59037.1"/>
    </source>
</evidence>
<comment type="cofactor">
    <cofactor evidence="1 5">
        <name>FAD</name>
        <dbReference type="ChEBI" id="CHEBI:57692"/>
    </cofactor>
</comment>
<dbReference type="OrthoDB" id="9785276at2"/>
<protein>
    <submittedName>
        <fullName evidence="9">Choline dehydrogenase</fullName>
    </submittedName>
</protein>
<dbReference type="PIRSF" id="PIRSF000137">
    <property type="entry name" value="Alcohol_oxidase"/>
    <property type="match status" value="1"/>
</dbReference>
<reference evidence="9 10" key="1">
    <citation type="submission" date="2019-12" db="EMBL/GenBank/DDBJ databases">
        <title>Genomic-based taxomic classification of the family Erythrobacteraceae.</title>
        <authorList>
            <person name="Xu L."/>
        </authorList>
    </citation>
    <scope>NUCLEOTIDE SEQUENCE [LARGE SCALE GENOMIC DNA]</scope>
    <source>
        <strain evidence="9 10">MCCC 1K01500</strain>
    </source>
</reference>
<keyword evidence="4 5" id="KW-0274">FAD</keyword>
<evidence type="ECO:0000256" key="4">
    <source>
        <dbReference type="ARBA" id="ARBA00022827"/>
    </source>
</evidence>
<accession>A0A6I4SVG9</accession>
<feature type="binding site" evidence="5">
    <location>
        <position position="96"/>
    </location>
    <ligand>
        <name>FAD</name>
        <dbReference type="ChEBI" id="CHEBI:57692"/>
    </ligand>
</feature>
<evidence type="ECO:0000313" key="10">
    <source>
        <dbReference type="Proteomes" id="UP000433652"/>
    </source>
</evidence>
<dbReference type="AlphaFoldDB" id="A0A6I4SVG9"/>
<comment type="caution">
    <text evidence="9">The sequence shown here is derived from an EMBL/GenBank/DDBJ whole genome shotgun (WGS) entry which is preliminary data.</text>
</comment>
<evidence type="ECO:0000259" key="8">
    <source>
        <dbReference type="PROSITE" id="PS00624"/>
    </source>
</evidence>
<dbReference type="InterPro" id="IPR036188">
    <property type="entry name" value="FAD/NAD-bd_sf"/>
</dbReference>
<dbReference type="EMBL" id="WTYM01000032">
    <property type="protein sequence ID" value="MXO59037.1"/>
    <property type="molecule type" value="Genomic_DNA"/>
</dbReference>
<dbReference type="SUPFAM" id="SSF51905">
    <property type="entry name" value="FAD/NAD(P)-binding domain"/>
    <property type="match status" value="1"/>
</dbReference>
<proteinExistence type="inferred from homology"/>
<evidence type="ECO:0000256" key="6">
    <source>
        <dbReference type="RuleBase" id="RU003968"/>
    </source>
</evidence>